<evidence type="ECO:0000313" key="2">
    <source>
        <dbReference type="Proteomes" id="UP000830055"/>
    </source>
</evidence>
<proteinExistence type="predicted"/>
<sequence>MFGVLECLAADASRHWLFAFSGQFNGRWLVPGWVPPLFDVDAFQALVTPVERRIKELGRLMADHPRTGERHRVLRRQRKQLSRHLMAAIHKLYRLTNFRGQQGGLEEACRTRTTMPTGMGDCCAPKLLAHAATLDLAPISLAEFYFGRENRSKNRQHGCFYPPCHDKCQPLLGFLLCGADQKRAAYGR</sequence>
<accession>A0ABM7WAY2</accession>
<dbReference type="Proteomes" id="UP000830055">
    <property type="component" value="Chromosome"/>
</dbReference>
<dbReference type="EMBL" id="AP025516">
    <property type="protein sequence ID" value="BDD88136.1"/>
    <property type="molecule type" value="Genomic_DNA"/>
</dbReference>
<evidence type="ECO:0000313" key="1">
    <source>
        <dbReference type="EMBL" id="BDD88136.1"/>
    </source>
</evidence>
<gene>
    <name evidence="1" type="ORF">DPPLL_25010</name>
</gene>
<protein>
    <recommendedName>
        <fullName evidence="3">Transposase</fullName>
    </recommendedName>
</protein>
<evidence type="ECO:0008006" key="3">
    <source>
        <dbReference type="Google" id="ProtNLM"/>
    </source>
</evidence>
<reference evidence="1 2" key="1">
    <citation type="submission" date="2022-01" db="EMBL/GenBank/DDBJ databases">
        <title>Desulfofustis limnae sp. nov., a novel mesophilic sulfate-reducing bacterium isolated from marsh soil.</title>
        <authorList>
            <person name="Watanabe M."/>
            <person name="Takahashi A."/>
            <person name="Kojima H."/>
            <person name="Fukui M."/>
        </authorList>
    </citation>
    <scope>NUCLEOTIDE SEQUENCE [LARGE SCALE GENOMIC DNA]</scope>
    <source>
        <strain evidence="1 2">PPLL</strain>
    </source>
</reference>
<name>A0ABM7WAY2_9BACT</name>
<organism evidence="1 2">
    <name type="scientific">Desulfofustis limnaeus</name>
    <dbReference type="NCBI Taxonomy" id="2740163"/>
    <lineage>
        <taxon>Bacteria</taxon>
        <taxon>Pseudomonadati</taxon>
        <taxon>Thermodesulfobacteriota</taxon>
        <taxon>Desulfobulbia</taxon>
        <taxon>Desulfobulbales</taxon>
        <taxon>Desulfocapsaceae</taxon>
        <taxon>Desulfofustis</taxon>
    </lineage>
</organism>
<keyword evidence="2" id="KW-1185">Reference proteome</keyword>